<accession>A0A3T0ECB7</accession>
<evidence type="ECO:0000256" key="5">
    <source>
        <dbReference type="ARBA" id="ARBA00022801"/>
    </source>
</evidence>
<evidence type="ECO:0000259" key="10">
    <source>
        <dbReference type="Pfam" id="PF19425"/>
    </source>
</evidence>
<comment type="cofactor">
    <cofactor evidence="1">
        <name>Zn(2+)</name>
        <dbReference type="ChEBI" id="CHEBI:29105"/>
    </cofactor>
</comment>
<dbReference type="GO" id="GO:0046872">
    <property type="term" value="F:metal ion binding"/>
    <property type="evidence" value="ECO:0007669"/>
    <property type="project" value="UniProtKB-KW"/>
</dbReference>
<dbReference type="CDD" id="cd12797">
    <property type="entry name" value="M23_peptidase"/>
    <property type="match status" value="1"/>
</dbReference>
<dbReference type="RefSeq" id="WP_127568304.1">
    <property type="nucleotide sequence ID" value="NZ_BMFB01000001.1"/>
</dbReference>
<dbReference type="PANTHER" id="PTHR21666:SF288">
    <property type="entry name" value="CELL DIVISION PROTEIN YTFB"/>
    <property type="match status" value="1"/>
</dbReference>
<evidence type="ECO:0000313" key="11">
    <source>
        <dbReference type="EMBL" id="AZU04939.1"/>
    </source>
</evidence>
<keyword evidence="4" id="KW-0479">Metal-binding</keyword>
<dbReference type="Gene3D" id="2.70.70.10">
    <property type="entry name" value="Glucose Permease (Domain IIA)"/>
    <property type="match status" value="1"/>
</dbReference>
<keyword evidence="3" id="KW-0645">Protease</keyword>
<dbReference type="InterPro" id="IPR050570">
    <property type="entry name" value="Cell_wall_metabolism_enzyme"/>
</dbReference>
<dbReference type="InterPro" id="IPR045834">
    <property type="entry name" value="Csd3_N2"/>
</dbReference>
<evidence type="ECO:0000313" key="12">
    <source>
        <dbReference type="Proteomes" id="UP000286954"/>
    </source>
</evidence>
<comment type="subcellular location">
    <subcellularLocation>
        <location evidence="2">Cell envelope</location>
    </subcellularLocation>
</comment>
<keyword evidence="12" id="KW-1185">Reference proteome</keyword>
<proteinExistence type="predicted"/>
<protein>
    <submittedName>
        <fullName evidence="11">Peptidase M23B</fullName>
    </submittedName>
</protein>
<evidence type="ECO:0000256" key="6">
    <source>
        <dbReference type="ARBA" id="ARBA00022833"/>
    </source>
</evidence>
<dbReference type="Gene3D" id="3.10.450.350">
    <property type="match status" value="2"/>
</dbReference>
<dbReference type="OrthoDB" id="9805070at2"/>
<evidence type="ECO:0000256" key="3">
    <source>
        <dbReference type="ARBA" id="ARBA00022670"/>
    </source>
</evidence>
<evidence type="ECO:0000256" key="4">
    <source>
        <dbReference type="ARBA" id="ARBA00022723"/>
    </source>
</evidence>
<organism evidence="11 12">
    <name type="scientific">Glycocaulis alkaliphilus</name>
    <dbReference type="NCBI Taxonomy" id="1434191"/>
    <lineage>
        <taxon>Bacteria</taxon>
        <taxon>Pseudomonadati</taxon>
        <taxon>Pseudomonadota</taxon>
        <taxon>Alphaproteobacteria</taxon>
        <taxon>Maricaulales</taxon>
        <taxon>Maricaulaceae</taxon>
        <taxon>Glycocaulis</taxon>
    </lineage>
</organism>
<dbReference type="Pfam" id="PF01551">
    <property type="entry name" value="Peptidase_M23"/>
    <property type="match status" value="1"/>
</dbReference>
<keyword evidence="6" id="KW-0862">Zinc</keyword>
<dbReference type="PANTHER" id="PTHR21666">
    <property type="entry name" value="PEPTIDASE-RELATED"/>
    <property type="match status" value="1"/>
</dbReference>
<dbReference type="InterPro" id="IPR016047">
    <property type="entry name" value="M23ase_b-sheet_dom"/>
</dbReference>
<name>A0A3T0ECB7_9PROT</name>
<sequence length="492" mass="53142">MSGFDVRLADAHRSRALVFFATLTMALLLVAAILVSRTMAGTSASAAAPETGGLDPAGAALMAEAAEAAPSLDDMVMAEHAAFTNCIDCPVLMATEVTVRSGQTFASVLAEAGASRIDAARAIAALDPIYPARSLRAGQSLNLFFERDPLQRVSADEESGLTLTGISFRPDQERTLTVARTADGQYRTREAVMTVEREIVRARGEISSSLYAAALNAGATDRIVTDMALVLGHAVDFRTIRYGDTFDIVFERYTNRAGEVIRTGRILYMTFEGRGRPLEYFRYEAPDGDIGYYTGEGESAARLLMKMPINGARISSQFGMRFHPIRRTNRPHNGTDFAAPTGTPIYAAGSGTVERADWFGSFGNYIRIRHANGYQTAYAHLNGFARGIRAGTRVTQGQTIGYVGTTGASTGPHLHYEVHLNGRPLNPMSLDLPTGRRLEAGELGIFNAERDRIIALRDQAPAAREEEPQPVLVAERSEERRVSAGSGASARP</sequence>
<evidence type="ECO:0000256" key="1">
    <source>
        <dbReference type="ARBA" id="ARBA00001947"/>
    </source>
</evidence>
<dbReference type="Pfam" id="PF19425">
    <property type="entry name" value="Csd3_N2"/>
    <property type="match status" value="1"/>
</dbReference>
<dbReference type="EMBL" id="CP018911">
    <property type="protein sequence ID" value="AZU04939.1"/>
    <property type="molecule type" value="Genomic_DNA"/>
</dbReference>
<keyword evidence="7" id="KW-0482">Metalloprotease</keyword>
<evidence type="ECO:0000256" key="8">
    <source>
        <dbReference type="SAM" id="MobiDB-lite"/>
    </source>
</evidence>
<evidence type="ECO:0000256" key="7">
    <source>
        <dbReference type="ARBA" id="ARBA00023049"/>
    </source>
</evidence>
<dbReference type="AlphaFoldDB" id="A0A3T0ECB7"/>
<dbReference type="KEGG" id="gak:X907_2424"/>
<dbReference type="SUPFAM" id="SSF51261">
    <property type="entry name" value="Duplicated hybrid motif"/>
    <property type="match status" value="1"/>
</dbReference>
<feature type="region of interest" description="Disordered" evidence="8">
    <location>
        <begin position="459"/>
        <end position="492"/>
    </location>
</feature>
<feature type="domain" description="Csd3-like second N-terminal" evidence="10">
    <location>
        <begin position="201"/>
        <end position="318"/>
    </location>
</feature>
<feature type="domain" description="M23ase beta-sheet core" evidence="9">
    <location>
        <begin position="331"/>
        <end position="427"/>
    </location>
</feature>
<dbReference type="InterPro" id="IPR011055">
    <property type="entry name" value="Dup_hybrid_motif"/>
</dbReference>
<keyword evidence="5" id="KW-0378">Hydrolase</keyword>
<dbReference type="GO" id="GO:0004222">
    <property type="term" value="F:metalloendopeptidase activity"/>
    <property type="evidence" value="ECO:0007669"/>
    <property type="project" value="TreeGrafter"/>
</dbReference>
<dbReference type="GO" id="GO:0006508">
    <property type="term" value="P:proteolysis"/>
    <property type="evidence" value="ECO:0007669"/>
    <property type="project" value="UniProtKB-KW"/>
</dbReference>
<gene>
    <name evidence="11" type="ORF">X907_2424</name>
</gene>
<dbReference type="Proteomes" id="UP000286954">
    <property type="component" value="Chromosome"/>
</dbReference>
<dbReference type="GO" id="GO:0030313">
    <property type="term" value="C:cell envelope"/>
    <property type="evidence" value="ECO:0007669"/>
    <property type="project" value="UniProtKB-SubCell"/>
</dbReference>
<reference evidence="11 12" key="1">
    <citation type="submission" date="2016-12" db="EMBL/GenBank/DDBJ databases">
        <title>The genome of dimorphic prosthecate Glycocaulis alkaliphilus 6b-8t, isolated from crude oil dictates its adaptability in petroleum environments.</title>
        <authorList>
            <person name="Wu X.-L."/>
            <person name="Geng S."/>
        </authorList>
    </citation>
    <scope>NUCLEOTIDE SEQUENCE [LARGE SCALE GENOMIC DNA]</scope>
    <source>
        <strain evidence="11 12">6B-8</strain>
    </source>
</reference>
<evidence type="ECO:0000256" key="2">
    <source>
        <dbReference type="ARBA" id="ARBA00004196"/>
    </source>
</evidence>
<evidence type="ECO:0000259" key="9">
    <source>
        <dbReference type="Pfam" id="PF01551"/>
    </source>
</evidence>